<feature type="domain" description="Ice-binding protein C-terminal" evidence="3">
    <location>
        <begin position="275"/>
        <end position="299"/>
    </location>
</feature>
<keyword evidence="2" id="KW-0732">Signal</keyword>
<dbReference type="InterPro" id="IPR013424">
    <property type="entry name" value="Ice-binding_C"/>
</dbReference>
<dbReference type="AlphaFoldDB" id="A0A5B8LFV8"/>
<feature type="compositionally biased region" description="Low complexity" evidence="1">
    <location>
        <begin position="43"/>
        <end position="58"/>
    </location>
</feature>
<dbReference type="KEGG" id="spai:FPZ24_04095"/>
<evidence type="ECO:0000259" key="3">
    <source>
        <dbReference type="Pfam" id="PF07589"/>
    </source>
</evidence>
<evidence type="ECO:0000256" key="1">
    <source>
        <dbReference type="SAM" id="MobiDB-lite"/>
    </source>
</evidence>
<dbReference type="RefSeq" id="WP_146569843.1">
    <property type="nucleotide sequence ID" value="NZ_CP042306.1"/>
</dbReference>
<dbReference type="OrthoDB" id="121983at2"/>
<feature type="chain" id="PRO_5022952769" evidence="2">
    <location>
        <begin position="22"/>
        <end position="306"/>
    </location>
</feature>
<evidence type="ECO:0000313" key="5">
    <source>
        <dbReference type="Proteomes" id="UP000315673"/>
    </source>
</evidence>
<evidence type="ECO:0000313" key="4">
    <source>
        <dbReference type="EMBL" id="QDZ06759.1"/>
    </source>
</evidence>
<organism evidence="4 5">
    <name type="scientific">Sphingomonas panacisoli</name>
    <dbReference type="NCBI Taxonomy" id="1813879"/>
    <lineage>
        <taxon>Bacteria</taxon>
        <taxon>Pseudomonadati</taxon>
        <taxon>Pseudomonadota</taxon>
        <taxon>Alphaproteobacteria</taxon>
        <taxon>Sphingomonadales</taxon>
        <taxon>Sphingomonadaceae</taxon>
        <taxon>Sphingomonas</taxon>
    </lineage>
</organism>
<protein>
    <submittedName>
        <fullName evidence="4">PEP-CTERM sorting domain-containing protein</fullName>
    </submittedName>
</protein>
<dbReference type="NCBIfam" id="NF035944">
    <property type="entry name" value="PEPxxWA-CTERM"/>
    <property type="match status" value="1"/>
</dbReference>
<dbReference type="Proteomes" id="UP000315673">
    <property type="component" value="Chromosome"/>
</dbReference>
<dbReference type="NCBIfam" id="TIGR02595">
    <property type="entry name" value="PEP_CTERM"/>
    <property type="match status" value="1"/>
</dbReference>
<reference evidence="4 5" key="1">
    <citation type="submission" date="2019-07" db="EMBL/GenBank/DDBJ databases">
        <title>Full genome sequence of Sphingomonas sp. 4R-6-7(HKS19).</title>
        <authorList>
            <person name="Im W.-T."/>
        </authorList>
    </citation>
    <scope>NUCLEOTIDE SEQUENCE [LARGE SCALE GENOMIC DNA]</scope>
    <source>
        <strain evidence="4 5">HKS19</strain>
    </source>
</reference>
<dbReference type="EMBL" id="CP042306">
    <property type="protein sequence ID" value="QDZ06759.1"/>
    <property type="molecule type" value="Genomic_DNA"/>
</dbReference>
<gene>
    <name evidence="4" type="ORF">FPZ24_04095</name>
</gene>
<dbReference type="Pfam" id="PF07589">
    <property type="entry name" value="PEP-CTERM"/>
    <property type="match status" value="1"/>
</dbReference>
<accession>A0A5B8LFV8</accession>
<evidence type="ECO:0000256" key="2">
    <source>
        <dbReference type="SAM" id="SignalP"/>
    </source>
</evidence>
<feature type="signal peptide" evidence="2">
    <location>
        <begin position="1"/>
        <end position="21"/>
    </location>
</feature>
<feature type="region of interest" description="Disordered" evidence="1">
    <location>
        <begin position="43"/>
        <end position="62"/>
    </location>
</feature>
<keyword evidence="5" id="KW-1185">Reference proteome</keyword>
<name>A0A5B8LFV8_9SPHN</name>
<proteinExistence type="predicted"/>
<sequence length="306" mass="31486">MKALYLAATAMVVLAPAAASAQTVYNTSLQNVTGTFGTSTAATTTDATGTRTTVTGPGPNADANRAYGTPVIGQWYQAAVGAGSTIGITTDYARSGNGSAYFNSTQGDTGKGDLVYNFGAAGASTAIALSSLTSLSFDFYRSSTSTTDPNLAPVLRLGMLKNGVYAGTLVLENVYQNQTTSPVDTWTTLTANLNSGIFWATKDSLGPTFASANGGQKTLAQWIADNGNANLSVYGLEIGIGSGWGGTFFGAVDNVQANFGTALSVNSNFEVQAAAVPEPATWAMMIMGFGLMGASLRRRQATVRFA</sequence>